<dbReference type="EMBL" id="CAJZBQ010000039">
    <property type="protein sequence ID" value="CAG9325706.1"/>
    <property type="molecule type" value="Genomic_DNA"/>
</dbReference>
<keyword evidence="2" id="KW-1185">Reference proteome</keyword>
<dbReference type="Proteomes" id="UP001162131">
    <property type="component" value="Unassembled WGS sequence"/>
</dbReference>
<evidence type="ECO:0000313" key="1">
    <source>
        <dbReference type="EMBL" id="CAG9325706.1"/>
    </source>
</evidence>
<organism evidence="1 2">
    <name type="scientific">Blepharisma stoltei</name>
    <dbReference type="NCBI Taxonomy" id="1481888"/>
    <lineage>
        <taxon>Eukaryota</taxon>
        <taxon>Sar</taxon>
        <taxon>Alveolata</taxon>
        <taxon>Ciliophora</taxon>
        <taxon>Postciliodesmatophora</taxon>
        <taxon>Heterotrichea</taxon>
        <taxon>Heterotrichida</taxon>
        <taxon>Blepharismidae</taxon>
        <taxon>Blepharisma</taxon>
    </lineage>
</organism>
<comment type="caution">
    <text evidence="1">The sequence shown here is derived from an EMBL/GenBank/DDBJ whole genome shotgun (WGS) entry which is preliminary data.</text>
</comment>
<reference evidence="1" key="1">
    <citation type="submission" date="2021-09" db="EMBL/GenBank/DDBJ databases">
        <authorList>
            <consortium name="AG Swart"/>
            <person name="Singh M."/>
            <person name="Singh A."/>
            <person name="Seah K."/>
            <person name="Emmerich C."/>
        </authorList>
    </citation>
    <scope>NUCLEOTIDE SEQUENCE</scope>
    <source>
        <strain evidence="1">ATCC30299</strain>
    </source>
</reference>
<evidence type="ECO:0000313" key="2">
    <source>
        <dbReference type="Proteomes" id="UP001162131"/>
    </source>
</evidence>
<dbReference type="PANTHER" id="PTHR33651:SF3">
    <property type="entry name" value="PHAGE PROTEIN"/>
    <property type="match status" value="1"/>
</dbReference>
<proteinExistence type="predicted"/>
<dbReference type="AlphaFoldDB" id="A0AAU9JC70"/>
<dbReference type="PANTHER" id="PTHR33651">
    <property type="entry name" value="PROTEIN CBG06246"/>
    <property type="match status" value="1"/>
</dbReference>
<name>A0AAU9JC70_9CILI</name>
<sequence length="338" mass="39974">MKNYRRRQRMNFWDGPSNIKTRVLWLDYFALYFYKDLRYKILENAAARYFINTFKLSGPESISFSEKESGLQLGRRITIAVSPSESKKYFIKTQRYGALDDYSTRSQLKELDPKEAFIYYLLYQLNIGPKVHFFWEDKISFYIATEDLNERGSFNEYSKLYEKFLDPAKTALEDIPQEYFHICDELLKLDLISRILCLTDTTINKENFGFLEINGEVSLFLIDFYVKKDSFYMDERVFLDFLKPFCPSSADPTSRFALAKRSQIDRAKVAANFLNSVNILQAIETSWENVSYIFRALDMNTNDLSNYIVGIKMNFQYIKEGLIMMLESMNKFIFDKED</sequence>
<protein>
    <submittedName>
        <fullName evidence="1">Uncharacterized protein</fullName>
    </submittedName>
</protein>
<accession>A0AAU9JC70</accession>
<gene>
    <name evidence="1" type="ORF">BSTOLATCC_MIC39501</name>
</gene>